<reference evidence="2 3" key="1">
    <citation type="submission" date="2022-05" db="EMBL/GenBank/DDBJ databases">
        <title>A multi-omics perspective on studying reproductive biology in Daphnia sinensis.</title>
        <authorList>
            <person name="Jia J."/>
        </authorList>
    </citation>
    <scope>NUCLEOTIDE SEQUENCE [LARGE SCALE GENOMIC DNA]</scope>
    <source>
        <strain evidence="2 3">WSL</strain>
    </source>
</reference>
<comment type="caution">
    <text evidence="2">The sequence shown here is derived from an EMBL/GenBank/DDBJ whole genome shotgun (WGS) entry which is preliminary data.</text>
</comment>
<evidence type="ECO:0000256" key="1">
    <source>
        <dbReference type="SAM" id="SignalP"/>
    </source>
</evidence>
<gene>
    <name evidence="2" type="ORF">GHT06_020364</name>
</gene>
<accession>A0AAD5KLB6</accession>
<organism evidence="2 3">
    <name type="scientific">Daphnia sinensis</name>
    <dbReference type="NCBI Taxonomy" id="1820382"/>
    <lineage>
        <taxon>Eukaryota</taxon>
        <taxon>Metazoa</taxon>
        <taxon>Ecdysozoa</taxon>
        <taxon>Arthropoda</taxon>
        <taxon>Crustacea</taxon>
        <taxon>Branchiopoda</taxon>
        <taxon>Diplostraca</taxon>
        <taxon>Cladocera</taxon>
        <taxon>Anomopoda</taxon>
        <taxon>Daphniidae</taxon>
        <taxon>Daphnia</taxon>
        <taxon>Daphnia similis group</taxon>
    </lineage>
</organism>
<protein>
    <submittedName>
        <fullName evidence="2">Uncharacterized protein</fullName>
    </submittedName>
</protein>
<keyword evidence="3" id="KW-1185">Reference proteome</keyword>
<feature type="chain" id="PRO_5042011459" evidence="1">
    <location>
        <begin position="23"/>
        <end position="75"/>
    </location>
</feature>
<feature type="signal peptide" evidence="1">
    <location>
        <begin position="1"/>
        <end position="22"/>
    </location>
</feature>
<evidence type="ECO:0000313" key="3">
    <source>
        <dbReference type="Proteomes" id="UP000820818"/>
    </source>
</evidence>
<sequence length="75" mass="8241">MGSLQSSHFFFLLLSLFLLSCGVTTTTTRISYGFFSAISNSNAFKHQDGSHAVETSTSSSAYHTSTVTVPAWWRE</sequence>
<evidence type="ECO:0000313" key="2">
    <source>
        <dbReference type="EMBL" id="KAI9555064.1"/>
    </source>
</evidence>
<name>A0AAD5KLB6_9CRUS</name>
<keyword evidence="1" id="KW-0732">Signal</keyword>
<proteinExistence type="predicted"/>
<dbReference type="AlphaFoldDB" id="A0AAD5KLB6"/>
<dbReference type="EMBL" id="WJBH02000008">
    <property type="protein sequence ID" value="KAI9555064.1"/>
    <property type="molecule type" value="Genomic_DNA"/>
</dbReference>
<dbReference type="Proteomes" id="UP000820818">
    <property type="component" value="Linkage Group LG8"/>
</dbReference>